<keyword evidence="3" id="KW-0238">DNA-binding</keyword>
<feature type="domain" description="WYL" evidence="2">
    <location>
        <begin position="138"/>
        <end position="203"/>
    </location>
</feature>
<dbReference type="InterPro" id="IPR036390">
    <property type="entry name" value="WH_DNA-bd_sf"/>
</dbReference>
<accession>A0A4R3MEA3</accession>
<dbReference type="PANTHER" id="PTHR34580:SF3">
    <property type="entry name" value="PROTEIN PAFB"/>
    <property type="match status" value="1"/>
</dbReference>
<dbReference type="Gene3D" id="1.10.10.10">
    <property type="entry name" value="Winged helix-like DNA-binding domain superfamily/Winged helix DNA-binding domain"/>
    <property type="match status" value="1"/>
</dbReference>
<dbReference type="PROSITE" id="PS52050">
    <property type="entry name" value="WYL"/>
    <property type="match status" value="1"/>
</dbReference>
<name>A0A4R3MEA3_9HYPH</name>
<evidence type="ECO:0000313" key="3">
    <source>
        <dbReference type="EMBL" id="TCT11816.1"/>
    </source>
</evidence>
<dbReference type="InterPro" id="IPR036388">
    <property type="entry name" value="WH-like_DNA-bd_sf"/>
</dbReference>
<evidence type="ECO:0000259" key="1">
    <source>
        <dbReference type="Pfam" id="PF08279"/>
    </source>
</evidence>
<reference evidence="3 4" key="1">
    <citation type="submission" date="2019-03" db="EMBL/GenBank/DDBJ databases">
        <title>Genomic Encyclopedia of Type Strains, Phase IV (KMG-IV): sequencing the most valuable type-strain genomes for metagenomic binning, comparative biology and taxonomic classification.</title>
        <authorList>
            <person name="Goeker M."/>
        </authorList>
    </citation>
    <scope>NUCLEOTIDE SEQUENCE [LARGE SCALE GENOMIC DNA]</scope>
    <source>
        <strain evidence="3 4">DSM 19345</strain>
    </source>
</reference>
<dbReference type="InterPro" id="IPR013196">
    <property type="entry name" value="HTH_11"/>
</dbReference>
<organism evidence="3 4">
    <name type="scientific">Tepidamorphus gemmatus</name>
    <dbReference type="NCBI Taxonomy" id="747076"/>
    <lineage>
        <taxon>Bacteria</taxon>
        <taxon>Pseudomonadati</taxon>
        <taxon>Pseudomonadota</taxon>
        <taxon>Alphaproteobacteria</taxon>
        <taxon>Hyphomicrobiales</taxon>
        <taxon>Tepidamorphaceae</taxon>
        <taxon>Tepidamorphus</taxon>
    </lineage>
</organism>
<evidence type="ECO:0000313" key="4">
    <source>
        <dbReference type="Proteomes" id="UP000295678"/>
    </source>
</evidence>
<proteinExistence type="predicted"/>
<comment type="caution">
    <text evidence="3">The sequence shown here is derived from an EMBL/GenBank/DDBJ whole genome shotgun (WGS) entry which is preliminary data.</text>
</comment>
<dbReference type="OrthoDB" id="9807255at2"/>
<dbReference type="InterPro" id="IPR026881">
    <property type="entry name" value="WYL_dom"/>
</dbReference>
<dbReference type="GO" id="GO:0003677">
    <property type="term" value="F:DNA binding"/>
    <property type="evidence" value="ECO:0007669"/>
    <property type="project" value="UniProtKB-KW"/>
</dbReference>
<sequence>MRRADRLFEIIQILRRRHGATRARDLAEALEVSDRTVYRDIRDLMASGVPIEGEAGIGYVLRAGFDLPPLMFTEQEIEALVLGARIVESLSDAELARAASDVIAKVEAVIPDRLRGYMSNTALLAPPGQFMEPLRFDLAELRRAVRQQLKVHFRYTDIIGQASERSVRPLSLAYFGPVWLLAAWCELRADFRTFRLDRIEDFHVEPERFRHEPGKTLTDFLRRERPWTRSALNRPDDEEAG</sequence>
<dbReference type="Pfam" id="PF08279">
    <property type="entry name" value="HTH_11"/>
    <property type="match status" value="1"/>
</dbReference>
<dbReference type="SUPFAM" id="SSF46785">
    <property type="entry name" value="Winged helix' DNA-binding domain"/>
    <property type="match status" value="1"/>
</dbReference>
<dbReference type="EMBL" id="SMAK01000003">
    <property type="protein sequence ID" value="TCT11816.1"/>
    <property type="molecule type" value="Genomic_DNA"/>
</dbReference>
<keyword evidence="4" id="KW-1185">Reference proteome</keyword>
<evidence type="ECO:0000259" key="2">
    <source>
        <dbReference type="Pfam" id="PF13280"/>
    </source>
</evidence>
<feature type="domain" description="Helix-turn-helix type 11" evidence="1">
    <location>
        <begin position="6"/>
        <end position="59"/>
    </location>
</feature>
<dbReference type="PANTHER" id="PTHR34580">
    <property type="match status" value="1"/>
</dbReference>
<dbReference type="InterPro" id="IPR051534">
    <property type="entry name" value="CBASS_pafABC_assoc_protein"/>
</dbReference>
<dbReference type="AlphaFoldDB" id="A0A4R3MEA3"/>
<gene>
    <name evidence="3" type="ORF">EDC22_103128</name>
</gene>
<dbReference type="Pfam" id="PF13280">
    <property type="entry name" value="WYL"/>
    <property type="match status" value="1"/>
</dbReference>
<protein>
    <submittedName>
        <fullName evidence="3">Putative DNA-binding transcriptional regulator YafY</fullName>
    </submittedName>
</protein>
<dbReference type="Proteomes" id="UP000295678">
    <property type="component" value="Unassembled WGS sequence"/>
</dbReference>
<dbReference type="RefSeq" id="WP_132805726.1">
    <property type="nucleotide sequence ID" value="NZ_SMAK01000003.1"/>
</dbReference>